<evidence type="ECO:0000256" key="1">
    <source>
        <dbReference type="SAM" id="Coils"/>
    </source>
</evidence>
<evidence type="ECO:0000313" key="4">
    <source>
        <dbReference type="EMBL" id="QIW11457.1"/>
    </source>
</evidence>
<accession>A0A2Z4XX03</accession>
<dbReference type="EMBL" id="CP021781">
    <property type="protein sequence ID" value="AXA33230.1"/>
    <property type="molecule type" value="Genomic_DNA"/>
</dbReference>
<evidence type="ECO:0000313" key="5">
    <source>
        <dbReference type="Proteomes" id="UP000251120"/>
    </source>
</evidence>
<evidence type="ECO:0000313" key="6">
    <source>
        <dbReference type="Proteomes" id="UP000681131"/>
    </source>
</evidence>
<evidence type="ECO:0000259" key="2">
    <source>
        <dbReference type="Pfam" id="PF02036"/>
    </source>
</evidence>
<dbReference type="PANTHER" id="PTHR38693">
    <property type="entry name" value="UBIQUINONE BIOSYNTHESIS PROTEIN UBIJ"/>
    <property type="match status" value="1"/>
</dbReference>
<dbReference type="Pfam" id="PF02036">
    <property type="entry name" value="SCP2"/>
    <property type="match status" value="1"/>
</dbReference>
<dbReference type="InterPro" id="IPR003033">
    <property type="entry name" value="SCP2_sterol-bd_dom"/>
</dbReference>
<reference evidence="3 5" key="1">
    <citation type="submission" date="2017-06" db="EMBL/GenBank/DDBJ databases">
        <title>Complete genome of Francisella adeliensis.</title>
        <authorList>
            <person name="Vallesi A."/>
            <person name="Sjodin A."/>
        </authorList>
    </citation>
    <scope>NUCLEOTIDE SEQUENCE [LARGE SCALE GENOMIC DNA]</scope>
    <source>
        <strain evidence="3 5">FDC440</strain>
    </source>
</reference>
<dbReference type="KEGG" id="fad:CDH04_01795"/>
<organism evidence="3 5">
    <name type="scientific">Francisella adeliensis</name>
    <dbReference type="NCBI Taxonomy" id="2007306"/>
    <lineage>
        <taxon>Bacteria</taxon>
        <taxon>Pseudomonadati</taxon>
        <taxon>Pseudomonadota</taxon>
        <taxon>Gammaproteobacteria</taxon>
        <taxon>Thiotrichales</taxon>
        <taxon>Francisellaceae</taxon>
        <taxon>Francisella</taxon>
    </lineage>
</organism>
<gene>
    <name evidence="3" type="ORF">CDH04_01795</name>
    <name evidence="4" type="ORF">FZC43_01800</name>
</gene>
<dbReference type="InterPro" id="IPR038989">
    <property type="entry name" value="UbiJ"/>
</dbReference>
<protein>
    <recommendedName>
        <fullName evidence="2">SCP2 domain-containing protein</fullName>
    </recommendedName>
</protein>
<dbReference type="Proteomes" id="UP000681131">
    <property type="component" value="Chromosome"/>
</dbReference>
<reference evidence="4 6" key="2">
    <citation type="submission" date="2019-08" db="EMBL/GenBank/DDBJ databases">
        <title>Complete genome sequences of Francisella adeliensis (FSC1325 and FSC1326).</title>
        <authorList>
            <person name="Ohrman C."/>
            <person name="Uneklint I."/>
            <person name="Vallesi A."/>
            <person name="Karlsson L."/>
            <person name="Sjodin A."/>
        </authorList>
    </citation>
    <scope>NUCLEOTIDE SEQUENCE [LARGE SCALE GENOMIC DNA]</scope>
    <source>
        <strain evidence="4 6">FSC1325</strain>
    </source>
</reference>
<feature type="domain" description="SCP2" evidence="2">
    <location>
        <begin position="12"/>
        <end position="99"/>
    </location>
</feature>
<dbReference type="PANTHER" id="PTHR38693:SF1">
    <property type="entry name" value="UBIQUINONE BIOSYNTHESIS ACCESSORY FACTOR UBIJ"/>
    <property type="match status" value="1"/>
</dbReference>
<sequence>MIETINKALTLLPKLDPQVPALLLPLNGKPLSVHISDLDYTITLEVKNQTLTANTQTSKNLLSGKLAFIIELVFNKNLQELIMTDKLNYEGSLKDLKEFYTFFEAIDIDIIYKISQATSPEFANIVAKPFTKAKEYLKTSRGETLIDIKDYLTEEKKILISQNEIDIFYRDIKELKQAVDRIEAKYQLLQGQFND</sequence>
<name>A0A2Z4XX03_9GAMM</name>
<proteinExistence type="predicted"/>
<evidence type="ECO:0000313" key="3">
    <source>
        <dbReference type="EMBL" id="AXA33230.1"/>
    </source>
</evidence>
<dbReference type="SUPFAM" id="SSF55718">
    <property type="entry name" value="SCP-like"/>
    <property type="match status" value="1"/>
</dbReference>
<dbReference type="Proteomes" id="UP000251120">
    <property type="component" value="Chromosome"/>
</dbReference>
<keyword evidence="6" id="KW-1185">Reference proteome</keyword>
<keyword evidence="1" id="KW-0175">Coiled coil</keyword>
<dbReference type="GO" id="GO:0006744">
    <property type="term" value="P:ubiquinone biosynthetic process"/>
    <property type="evidence" value="ECO:0007669"/>
    <property type="project" value="InterPro"/>
</dbReference>
<dbReference type="EMBL" id="CP043424">
    <property type="protein sequence ID" value="QIW11457.1"/>
    <property type="molecule type" value="Genomic_DNA"/>
</dbReference>
<dbReference type="RefSeq" id="WP_112869403.1">
    <property type="nucleotide sequence ID" value="NZ_CP021781.1"/>
</dbReference>
<dbReference type="AlphaFoldDB" id="A0A2Z4XX03"/>
<dbReference type="InterPro" id="IPR036527">
    <property type="entry name" value="SCP2_sterol-bd_dom_sf"/>
</dbReference>
<dbReference type="OrthoDB" id="5622731at2"/>
<feature type="coiled-coil region" evidence="1">
    <location>
        <begin position="165"/>
        <end position="192"/>
    </location>
</feature>